<accession>A0A4U2YJT8</accession>
<dbReference type="EMBL" id="SZPY01000003">
    <property type="protein sequence ID" value="TKI61437.1"/>
    <property type="molecule type" value="Genomic_DNA"/>
</dbReference>
<evidence type="ECO:0000313" key="1">
    <source>
        <dbReference type="EMBL" id="TKI61437.1"/>
    </source>
</evidence>
<sequence>MMADAANWVSALASLLALGAATWAGVTAKRLYEIERGRETDRVEAQERSQADQFASWISWSSQPQVAMPLADGLRSPSLALQNGAPVPVYDVVIKYFEGPQVLGEQTFSVISPTGSIAHYRQIECPGLGDVLLRPRERGARLDLRVALTFTDAHGIRWTRDRTGRLQKSGLVPTRQQL</sequence>
<name>A0A4U2YJT8_9ACTN</name>
<organism evidence="1 2">
    <name type="scientific">Nocardioides jishulii</name>
    <dbReference type="NCBI Taxonomy" id="2575440"/>
    <lineage>
        <taxon>Bacteria</taxon>
        <taxon>Bacillati</taxon>
        <taxon>Actinomycetota</taxon>
        <taxon>Actinomycetes</taxon>
        <taxon>Propionibacteriales</taxon>
        <taxon>Nocardioidaceae</taxon>
        <taxon>Nocardioides</taxon>
    </lineage>
</organism>
<keyword evidence="2" id="KW-1185">Reference proteome</keyword>
<dbReference type="RefSeq" id="WP_137066323.1">
    <property type="nucleotide sequence ID" value="NZ_CP040748.1"/>
</dbReference>
<proteinExistence type="predicted"/>
<comment type="caution">
    <text evidence="1">The sequence shown here is derived from an EMBL/GenBank/DDBJ whole genome shotgun (WGS) entry which is preliminary data.</text>
</comment>
<dbReference type="Proteomes" id="UP000307808">
    <property type="component" value="Unassembled WGS sequence"/>
</dbReference>
<dbReference type="AlphaFoldDB" id="A0A4U2YJT8"/>
<gene>
    <name evidence="1" type="ORF">FC770_11610</name>
</gene>
<evidence type="ECO:0000313" key="2">
    <source>
        <dbReference type="Proteomes" id="UP000307808"/>
    </source>
</evidence>
<protein>
    <submittedName>
        <fullName evidence="1">Uncharacterized protein</fullName>
    </submittedName>
</protein>
<reference evidence="1 2" key="1">
    <citation type="submission" date="2019-04" db="EMBL/GenBank/DDBJ databases">
        <authorList>
            <person name="Dong K."/>
        </authorList>
    </citation>
    <scope>NUCLEOTIDE SEQUENCE [LARGE SCALE GENOMIC DNA]</scope>
    <source>
        <strain evidence="2">dk3543</strain>
    </source>
</reference>
<dbReference type="OrthoDB" id="5197041at2"/>